<comment type="subcellular location">
    <subcellularLocation>
        <location evidence="1">Endomembrane system</location>
        <topology evidence="1">Multi-pass membrane protein</topology>
    </subcellularLocation>
</comment>
<feature type="transmembrane region" description="Helical" evidence="5">
    <location>
        <begin position="35"/>
        <end position="57"/>
    </location>
</feature>
<dbReference type="PANTHER" id="PTHR12714">
    <property type="entry name" value="PROTEIN-S ISOPRENYLCYSTEINE O-METHYLTRANSFERASE"/>
    <property type="match status" value="1"/>
</dbReference>
<dbReference type="KEGG" id="rhp:LPB142_05905"/>
<evidence type="ECO:0000256" key="4">
    <source>
        <dbReference type="ARBA" id="ARBA00023136"/>
    </source>
</evidence>
<keyword evidence="7" id="KW-1185">Reference proteome</keyword>
<proteinExistence type="predicted"/>
<keyword evidence="3 5" id="KW-1133">Transmembrane helix</keyword>
<evidence type="ECO:0000313" key="6">
    <source>
        <dbReference type="EMBL" id="AOZ70915.1"/>
    </source>
</evidence>
<organism evidence="6 7">
    <name type="scientific">Rhodobacter xanthinilyticus</name>
    <dbReference type="NCBI Taxonomy" id="1850250"/>
    <lineage>
        <taxon>Bacteria</taxon>
        <taxon>Pseudomonadati</taxon>
        <taxon>Pseudomonadota</taxon>
        <taxon>Alphaproteobacteria</taxon>
        <taxon>Rhodobacterales</taxon>
        <taxon>Rhodobacter group</taxon>
        <taxon>Rhodobacter</taxon>
    </lineage>
</organism>
<keyword evidence="2 5" id="KW-0812">Transmembrane</keyword>
<protein>
    <submittedName>
        <fullName evidence="6">S-isoprenylcysteine methyltransferase</fullName>
    </submittedName>
</protein>
<dbReference type="AlphaFoldDB" id="A0A1D9MGB3"/>
<dbReference type="EMBL" id="CP017781">
    <property type="protein sequence ID" value="AOZ70915.1"/>
    <property type="molecule type" value="Genomic_DNA"/>
</dbReference>
<gene>
    <name evidence="6" type="ORF">LPB142_05905</name>
</gene>
<name>A0A1D9MGB3_9RHOB</name>
<dbReference type="GO" id="GO:0032259">
    <property type="term" value="P:methylation"/>
    <property type="evidence" value="ECO:0007669"/>
    <property type="project" value="UniProtKB-KW"/>
</dbReference>
<dbReference type="Gene3D" id="1.20.120.1630">
    <property type="match status" value="1"/>
</dbReference>
<evidence type="ECO:0000256" key="2">
    <source>
        <dbReference type="ARBA" id="ARBA00022692"/>
    </source>
</evidence>
<dbReference type="STRING" id="1850250.LPB142_05905"/>
<keyword evidence="4 5" id="KW-0472">Membrane</keyword>
<reference evidence="6 7" key="1">
    <citation type="submission" date="2016-10" db="EMBL/GenBank/DDBJ databases">
        <title>Rhodobacter sp. LPB0142, isolated from sea water.</title>
        <authorList>
            <person name="Kim E."/>
            <person name="Yi H."/>
        </authorList>
    </citation>
    <scope>NUCLEOTIDE SEQUENCE [LARGE SCALE GENOMIC DNA]</scope>
    <source>
        <strain evidence="6 7">LPB0142</strain>
    </source>
</reference>
<keyword evidence="6" id="KW-0808">Transferase</keyword>
<dbReference type="GO" id="GO:0008168">
    <property type="term" value="F:methyltransferase activity"/>
    <property type="evidence" value="ECO:0007669"/>
    <property type="project" value="UniProtKB-KW"/>
</dbReference>
<feature type="transmembrane region" description="Helical" evidence="5">
    <location>
        <begin position="9"/>
        <end position="29"/>
    </location>
</feature>
<dbReference type="PANTHER" id="PTHR12714:SF24">
    <property type="entry name" value="SLR1182 PROTEIN"/>
    <property type="match status" value="1"/>
</dbReference>
<sequence length="145" mass="15904">MRELDIPPLWLVIFAALGWALGALAPLPLPLGREIGWSLAGLGVALMLTAAAQMVLMRTTFIPRRDPEALVTSGVFALSRNPIYLGDTLLLAGLMLLWEAPLGLPLVPAFMAFITRRYILAEEARIAARFGPAYAAYCARTRRWL</sequence>
<feature type="transmembrane region" description="Helical" evidence="5">
    <location>
        <begin position="91"/>
        <end position="115"/>
    </location>
</feature>
<evidence type="ECO:0000256" key="1">
    <source>
        <dbReference type="ARBA" id="ARBA00004127"/>
    </source>
</evidence>
<dbReference type="GO" id="GO:0012505">
    <property type="term" value="C:endomembrane system"/>
    <property type="evidence" value="ECO:0007669"/>
    <property type="project" value="UniProtKB-SubCell"/>
</dbReference>
<dbReference type="InterPro" id="IPR007318">
    <property type="entry name" value="Phopholipid_MeTrfase"/>
</dbReference>
<evidence type="ECO:0000256" key="5">
    <source>
        <dbReference type="SAM" id="Phobius"/>
    </source>
</evidence>
<evidence type="ECO:0000313" key="7">
    <source>
        <dbReference type="Proteomes" id="UP000176562"/>
    </source>
</evidence>
<dbReference type="Proteomes" id="UP000176562">
    <property type="component" value="Chromosome"/>
</dbReference>
<accession>A0A1D9MGB3</accession>
<keyword evidence="6" id="KW-0489">Methyltransferase</keyword>
<evidence type="ECO:0000256" key="3">
    <source>
        <dbReference type="ARBA" id="ARBA00022989"/>
    </source>
</evidence>
<dbReference type="Pfam" id="PF04191">
    <property type="entry name" value="PEMT"/>
    <property type="match status" value="1"/>
</dbReference>